<proteinExistence type="inferred from homology"/>
<dbReference type="GO" id="GO:1990961">
    <property type="term" value="P:xenobiotic detoxification by transmembrane export across the plasma membrane"/>
    <property type="evidence" value="ECO:0007669"/>
    <property type="project" value="UniProtKB-ARBA"/>
</dbReference>
<dbReference type="Proteomes" id="UP000249842">
    <property type="component" value="Unassembled WGS sequence"/>
</dbReference>
<evidence type="ECO:0000256" key="3">
    <source>
        <dbReference type="ARBA" id="ARBA00022448"/>
    </source>
</evidence>
<dbReference type="InterPro" id="IPR036259">
    <property type="entry name" value="MFS_trans_sf"/>
</dbReference>
<dbReference type="GO" id="GO:0015721">
    <property type="term" value="P:bile acid and bile salt transport"/>
    <property type="evidence" value="ECO:0007669"/>
    <property type="project" value="UniProtKB-ARBA"/>
</dbReference>
<feature type="transmembrane region" description="Helical" evidence="9">
    <location>
        <begin position="113"/>
        <end position="135"/>
    </location>
</feature>
<feature type="transmembrane region" description="Helical" evidence="9">
    <location>
        <begin position="239"/>
        <end position="258"/>
    </location>
</feature>
<evidence type="ECO:0000256" key="9">
    <source>
        <dbReference type="SAM" id="Phobius"/>
    </source>
</evidence>
<gene>
    <name evidence="11" type="primary">emrB</name>
    <name evidence="11" type="ORF">DJ021_12240</name>
</gene>
<evidence type="ECO:0000256" key="5">
    <source>
        <dbReference type="ARBA" id="ARBA00022519"/>
    </source>
</evidence>
<evidence type="ECO:0000259" key="10">
    <source>
        <dbReference type="PROSITE" id="PS50850"/>
    </source>
</evidence>
<dbReference type="InterPro" id="IPR011701">
    <property type="entry name" value="MFS"/>
</dbReference>
<evidence type="ECO:0000256" key="7">
    <source>
        <dbReference type="ARBA" id="ARBA00022989"/>
    </source>
</evidence>
<feature type="transmembrane region" description="Helical" evidence="9">
    <location>
        <begin position="174"/>
        <end position="194"/>
    </location>
</feature>
<dbReference type="FunFam" id="1.20.1720.10:FF:000002">
    <property type="entry name" value="Multidrug resistance protein B"/>
    <property type="match status" value="1"/>
</dbReference>
<dbReference type="NCBIfam" id="TIGR00711">
    <property type="entry name" value="efflux_EmrB"/>
    <property type="match status" value="1"/>
</dbReference>
<sequence length="518" mass="54855">MADAAASPATPAPMTGMALAITSIALALGTFMQVLDGTIANVSVPTIAGNLGVSSSQGTWVITSFAVANGVSVPLTGWLMGRYGVVKTFVASVALFTVASFLCGISWNMASLIIFRILQGAVSGPMIPGSQALLIMIFPASKRGTALAIWSMTTLVAPICGPILGGYISDNFSWPWIFLINVPIGILCTVVCWRGMASRETATRKVPIDTTGFMLLLVWVGALQVMLDTGKDADWFNSPAIVVELIVAVVGLIAWVIWELHEKHPIVDLSLLKSRNFVLATIAFCLGYAVFFGNNLLLPLWLQTRMGYIATWAGLVAAPSGAVAVFLTPFAARLMTKVDARWAATVSLVAFAGSYFLRSGYTPDASFGSLIVPMLVQGIAMSTFFISMVTLSLNGIPAQQVPSAVGLSNFLRITAGSFAASLATTIWDRGEALHQTRLAEAMGSSDPAFVQTLQKLQAAGMSAQQALGSITNQVVNQAYTLAALDFFRVSAWLIVLTIPCIWLTRKAMANAGEAHAAD</sequence>
<evidence type="ECO:0000313" key="11">
    <source>
        <dbReference type="EMBL" id="RAK60517.1"/>
    </source>
</evidence>
<dbReference type="EMBL" id="QFYP01000001">
    <property type="protein sequence ID" value="RAK60517.1"/>
    <property type="molecule type" value="Genomic_DNA"/>
</dbReference>
<dbReference type="InterPro" id="IPR020846">
    <property type="entry name" value="MFS_dom"/>
</dbReference>
<feature type="transmembrane region" description="Helical" evidence="9">
    <location>
        <begin position="370"/>
        <end position="393"/>
    </location>
</feature>
<accession>A0A328B132</accession>
<protein>
    <submittedName>
        <fullName evidence="11">MFS transporter</fullName>
    </submittedName>
</protein>
<feature type="transmembrane region" description="Helical" evidence="9">
    <location>
        <begin position="405"/>
        <end position="427"/>
    </location>
</feature>
<keyword evidence="6 9" id="KW-0812">Transmembrane</keyword>
<keyword evidence="12" id="KW-1185">Reference proteome</keyword>
<evidence type="ECO:0000256" key="1">
    <source>
        <dbReference type="ARBA" id="ARBA00004429"/>
    </source>
</evidence>
<evidence type="ECO:0000256" key="2">
    <source>
        <dbReference type="ARBA" id="ARBA00008537"/>
    </source>
</evidence>
<keyword evidence="3" id="KW-0813">Transport</keyword>
<comment type="caution">
    <text evidence="11">The sequence shown here is derived from an EMBL/GenBank/DDBJ whole genome shotgun (WGS) entry which is preliminary data.</text>
</comment>
<dbReference type="SUPFAM" id="SSF103473">
    <property type="entry name" value="MFS general substrate transporter"/>
    <property type="match status" value="1"/>
</dbReference>
<feature type="transmembrane region" description="Helical" evidence="9">
    <location>
        <begin position="206"/>
        <end position="227"/>
    </location>
</feature>
<feature type="transmembrane region" description="Helical" evidence="9">
    <location>
        <begin position="147"/>
        <end position="168"/>
    </location>
</feature>
<comment type="similarity">
    <text evidence="2">Belongs to the major facilitator superfamily. EmrB family.</text>
</comment>
<evidence type="ECO:0000256" key="4">
    <source>
        <dbReference type="ARBA" id="ARBA00022475"/>
    </source>
</evidence>
<name>A0A328B132_9CAUL</name>
<organism evidence="11 12">
    <name type="scientific">Phenylobacterium hankyongense</name>
    <dbReference type="NCBI Taxonomy" id="1813876"/>
    <lineage>
        <taxon>Bacteria</taxon>
        <taxon>Pseudomonadati</taxon>
        <taxon>Pseudomonadota</taxon>
        <taxon>Alphaproteobacteria</taxon>
        <taxon>Caulobacterales</taxon>
        <taxon>Caulobacteraceae</taxon>
        <taxon>Phenylobacterium</taxon>
    </lineage>
</organism>
<dbReference type="PANTHER" id="PTHR42718:SF9">
    <property type="entry name" value="MAJOR FACILITATOR SUPERFAMILY MULTIDRUG TRANSPORTER MFSC"/>
    <property type="match status" value="1"/>
</dbReference>
<evidence type="ECO:0000256" key="6">
    <source>
        <dbReference type="ARBA" id="ARBA00022692"/>
    </source>
</evidence>
<keyword evidence="5" id="KW-0997">Cell inner membrane</keyword>
<reference evidence="12" key="1">
    <citation type="submission" date="2018-05" db="EMBL/GenBank/DDBJ databases">
        <authorList>
            <person name="Li X."/>
        </authorList>
    </citation>
    <scope>NUCLEOTIDE SEQUENCE [LARGE SCALE GENOMIC DNA]</scope>
    <source>
        <strain evidence="12">HKS-05</strain>
    </source>
</reference>
<dbReference type="Pfam" id="PF07690">
    <property type="entry name" value="MFS_1"/>
    <property type="match status" value="1"/>
</dbReference>
<dbReference type="CDD" id="cd17503">
    <property type="entry name" value="MFS_LmrB_MDR_like"/>
    <property type="match status" value="1"/>
</dbReference>
<feature type="transmembrane region" description="Helical" evidence="9">
    <location>
        <begin position="308"/>
        <end position="328"/>
    </location>
</feature>
<comment type="subcellular location">
    <subcellularLocation>
        <location evidence="1">Cell inner membrane</location>
        <topology evidence="1">Multi-pass membrane protein</topology>
    </subcellularLocation>
</comment>
<dbReference type="Gene3D" id="1.20.1250.20">
    <property type="entry name" value="MFS general substrate transporter like domains"/>
    <property type="match status" value="1"/>
</dbReference>
<feature type="transmembrane region" description="Helical" evidence="9">
    <location>
        <begin position="60"/>
        <end position="81"/>
    </location>
</feature>
<feature type="domain" description="Major facilitator superfamily (MFS) profile" evidence="10">
    <location>
        <begin position="22"/>
        <end position="508"/>
    </location>
</feature>
<feature type="transmembrane region" description="Helical" evidence="9">
    <location>
        <begin position="340"/>
        <end position="358"/>
    </location>
</feature>
<dbReference type="OrthoDB" id="9812221at2"/>
<keyword evidence="7 9" id="KW-1133">Transmembrane helix</keyword>
<feature type="transmembrane region" description="Helical" evidence="9">
    <location>
        <begin position="278"/>
        <end position="302"/>
    </location>
</feature>
<feature type="transmembrane region" description="Helical" evidence="9">
    <location>
        <begin position="486"/>
        <end position="504"/>
    </location>
</feature>
<dbReference type="GO" id="GO:0005886">
    <property type="term" value="C:plasma membrane"/>
    <property type="evidence" value="ECO:0007669"/>
    <property type="project" value="UniProtKB-SubCell"/>
</dbReference>
<dbReference type="AlphaFoldDB" id="A0A328B132"/>
<dbReference type="Gene3D" id="1.20.1720.10">
    <property type="entry name" value="Multidrug resistance protein D"/>
    <property type="match status" value="1"/>
</dbReference>
<keyword evidence="8 9" id="KW-0472">Membrane</keyword>
<dbReference type="RefSeq" id="WP_111457810.1">
    <property type="nucleotide sequence ID" value="NZ_QFYP01000001.1"/>
</dbReference>
<dbReference type="GO" id="GO:0022857">
    <property type="term" value="F:transmembrane transporter activity"/>
    <property type="evidence" value="ECO:0007669"/>
    <property type="project" value="InterPro"/>
</dbReference>
<dbReference type="InterPro" id="IPR004638">
    <property type="entry name" value="EmrB-like"/>
</dbReference>
<keyword evidence="4" id="KW-1003">Cell membrane</keyword>
<dbReference type="PANTHER" id="PTHR42718">
    <property type="entry name" value="MAJOR FACILITATOR SUPERFAMILY MULTIDRUG TRANSPORTER MFSC"/>
    <property type="match status" value="1"/>
</dbReference>
<dbReference type="PROSITE" id="PS50850">
    <property type="entry name" value="MFS"/>
    <property type="match status" value="1"/>
</dbReference>
<evidence type="ECO:0000256" key="8">
    <source>
        <dbReference type="ARBA" id="ARBA00023136"/>
    </source>
</evidence>
<feature type="transmembrane region" description="Helical" evidence="9">
    <location>
        <begin position="12"/>
        <end position="35"/>
    </location>
</feature>
<feature type="transmembrane region" description="Helical" evidence="9">
    <location>
        <begin position="88"/>
        <end position="107"/>
    </location>
</feature>
<evidence type="ECO:0000313" key="12">
    <source>
        <dbReference type="Proteomes" id="UP000249842"/>
    </source>
</evidence>